<dbReference type="AlphaFoldDB" id="A0A6J4LZK5"/>
<protein>
    <submittedName>
        <fullName evidence="2">Uncharacterized protein</fullName>
    </submittedName>
</protein>
<accession>A0A6J4LZK5</accession>
<name>A0A6J4LZK5_9CHLR</name>
<feature type="compositionally biased region" description="Basic and acidic residues" evidence="1">
    <location>
        <begin position="1"/>
        <end position="15"/>
    </location>
</feature>
<proteinExistence type="predicted"/>
<evidence type="ECO:0000313" key="2">
    <source>
        <dbReference type="EMBL" id="CAA9345694.1"/>
    </source>
</evidence>
<evidence type="ECO:0000256" key="1">
    <source>
        <dbReference type="SAM" id="MobiDB-lite"/>
    </source>
</evidence>
<dbReference type="EMBL" id="CADCTR010002314">
    <property type="protein sequence ID" value="CAA9345694.1"/>
    <property type="molecule type" value="Genomic_DNA"/>
</dbReference>
<organism evidence="2">
    <name type="scientific">uncultured Chloroflexia bacterium</name>
    <dbReference type="NCBI Taxonomy" id="1672391"/>
    <lineage>
        <taxon>Bacteria</taxon>
        <taxon>Bacillati</taxon>
        <taxon>Chloroflexota</taxon>
        <taxon>Chloroflexia</taxon>
        <taxon>environmental samples</taxon>
    </lineage>
</organism>
<feature type="compositionally biased region" description="Acidic residues" evidence="1">
    <location>
        <begin position="29"/>
        <end position="40"/>
    </location>
</feature>
<reference evidence="2" key="1">
    <citation type="submission" date="2020-02" db="EMBL/GenBank/DDBJ databases">
        <authorList>
            <person name="Meier V. D."/>
        </authorList>
    </citation>
    <scope>NUCLEOTIDE SEQUENCE</scope>
    <source>
        <strain evidence="2">AVDCRST_MAG93</strain>
    </source>
</reference>
<gene>
    <name evidence="2" type="ORF">AVDCRST_MAG93-6873</name>
</gene>
<sequence>MDEEQREYKADRLASADETEGTEIMGQDEQSDAELSDADLSDVSGGGRPIRIIDPVPPETM</sequence>
<feature type="region of interest" description="Disordered" evidence="1">
    <location>
        <begin position="1"/>
        <end position="61"/>
    </location>
</feature>